<feature type="binding site" evidence="10 13">
    <location>
        <position position="215"/>
    </location>
    <ligand>
        <name>NAD(+)</name>
        <dbReference type="ChEBI" id="CHEBI:57540"/>
    </ligand>
</feature>
<dbReference type="CDD" id="cd06572">
    <property type="entry name" value="Histidinol_dh"/>
    <property type="match status" value="1"/>
</dbReference>
<evidence type="ECO:0000256" key="9">
    <source>
        <dbReference type="ARBA" id="ARBA00049489"/>
    </source>
</evidence>
<comment type="similarity">
    <text evidence="2 10 11 16">Belongs to the histidinol dehydrogenase family.</text>
</comment>
<dbReference type="FunFam" id="3.40.50.1980:FF:000026">
    <property type="entry name" value="Histidinol dehydrogenase"/>
    <property type="match status" value="1"/>
</dbReference>
<dbReference type="HAMAP" id="MF_01024">
    <property type="entry name" value="HisD"/>
    <property type="match status" value="1"/>
</dbReference>
<feature type="binding site" evidence="10 14">
    <location>
        <position position="421"/>
    </location>
    <ligand>
        <name>substrate</name>
    </ligand>
</feature>
<dbReference type="UniPathway" id="UPA00031">
    <property type="reaction ID" value="UER00014"/>
</dbReference>
<dbReference type="FunFam" id="3.40.50.1980:FF:000001">
    <property type="entry name" value="Histidinol dehydrogenase"/>
    <property type="match status" value="1"/>
</dbReference>
<protein>
    <recommendedName>
        <fullName evidence="3 10">Histidinol dehydrogenase</fullName>
        <shortName evidence="10">HDH</shortName>
        <ecNumber evidence="3 10">1.1.1.23</ecNumber>
    </recommendedName>
</protein>
<dbReference type="InterPro" id="IPR012131">
    <property type="entry name" value="Hstdl_DH"/>
</dbReference>
<evidence type="ECO:0000256" key="16">
    <source>
        <dbReference type="RuleBase" id="RU004175"/>
    </source>
</evidence>
<evidence type="ECO:0000256" key="8">
    <source>
        <dbReference type="ARBA" id="ARBA00023027"/>
    </source>
</evidence>
<dbReference type="InterPro" id="IPR001692">
    <property type="entry name" value="Histidinol_DH_CS"/>
</dbReference>
<evidence type="ECO:0000256" key="3">
    <source>
        <dbReference type="ARBA" id="ARBA00012965"/>
    </source>
</evidence>
<feature type="binding site" evidence="10 14">
    <location>
        <position position="260"/>
    </location>
    <ligand>
        <name>substrate</name>
    </ligand>
</feature>
<feature type="binding site" evidence="10 14">
    <location>
        <position position="362"/>
    </location>
    <ligand>
        <name>substrate</name>
    </ligand>
</feature>
<evidence type="ECO:0000256" key="11">
    <source>
        <dbReference type="PIRNR" id="PIRNR000099"/>
    </source>
</evidence>
<proteinExistence type="inferred from homology"/>
<keyword evidence="8 10" id="KW-0520">NAD</keyword>
<evidence type="ECO:0000256" key="1">
    <source>
        <dbReference type="ARBA" id="ARBA00003850"/>
    </source>
</evidence>
<keyword evidence="10" id="KW-0368">Histidine biosynthesis</keyword>
<evidence type="ECO:0000256" key="13">
    <source>
        <dbReference type="PIRSR" id="PIRSR000099-2"/>
    </source>
</evidence>
<gene>
    <name evidence="10 17" type="primary">hisD</name>
    <name evidence="17" type="ORF">NIES21_25420</name>
</gene>
<dbReference type="Gene3D" id="3.40.50.1980">
    <property type="entry name" value="Nitrogenase molybdenum iron protein domain"/>
    <property type="match status" value="2"/>
</dbReference>
<dbReference type="InterPro" id="IPR016161">
    <property type="entry name" value="Ald_DH/histidinol_DH"/>
</dbReference>
<dbReference type="SUPFAM" id="SSF53720">
    <property type="entry name" value="ALDH-like"/>
    <property type="match status" value="1"/>
</dbReference>
<reference evidence="17 18" key="1">
    <citation type="submission" date="2017-06" db="EMBL/GenBank/DDBJ databases">
        <title>Genome sequencing of cyanobaciteial culture collection at National Institute for Environmental Studies (NIES).</title>
        <authorList>
            <person name="Hirose Y."/>
            <person name="Shimura Y."/>
            <person name="Fujisawa T."/>
            <person name="Nakamura Y."/>
            <person name="Kawachi M."/>
        </authorList>
    </citation>
    <scope>NUCLEOTIDE SEQUENCE [LARGE SCALE GENOMIC DNA]</scope>
    <source>
        <strain evidence="17 18">NIES-21</strain>
    </source>
</reference>
<accession>A0A1Z4GGS1</accession>
<dbReference type="NCBIfam" id="TIGR00069">
    <property type="entry name" value="hisD"/>
    <property type="match status" value="1"/>
</dbReference>
<dbReference type="PANTHER" id="PTHR21256">
    <property type="entry name" value="HISTIDINOL DEHYDROGENASE HDH"/>
    <property type="match status" value="1"/>
</dbReference>
<evidence type="ECO:0000313" key="18">
    <source>
        <dbReference type="Proteomes" id="UP000218287"/>
    </source>
</evidence>
<feature type="active site" description="Proton acceptor" evidence="10 12">
    <location>
        <position position="328"/>
    </location>
</feature>
<feature type="binding site" evidence="10 13">
    <location>
        <position position="130"/>
    </location>
    <ligand>
        <name>NAD(+)</name>
        <dbReference type="ChEBI" id="CHEBI:57540"/>
    </ligand>
</feature>
<organism evidence="17 18">
    <name type="scientific">Anabaenopsis circularis NIES-21</name>
    <dbReference type="NCBI Taxonomy" id="1085406"/>
    <lineage>
        <taxon>Bacteria</taxon>
        <taxon>Bacillati</taxon>
        <taxon>Cyanobacteriota</taxon>
        <taxon>Cyanophyceae</taxon>
        <taxon>Nostocales</taxon>
        <taxon>Nodulariaceae</taxon>
        <taxon>Anabaenopsis</taxon>
    </lineage>
</organism>
<evidence type="ECO:0000256" key="14">
    <source>
        <dbReference type="PIRSR" id="PIRSR000099-3"/>
    </source>
</evidence>
<feature type="binding site" evidence="10 14">
    <location>
        <position position="238"/>
    </location>
    <ligand>
        <name>substrate</name>
    </ligand>
</feature>
<evidence type="ECO:0000256" key="5">
    <source>
        <dbReference type="ARBA" id="ARBA00022723"/>
    </source>
</evidence>
<dbReference type="Pfam" id="PF00815">
    <property type="entry name" value="Histidinol_dh"/>
    <property type="match status" value="1"/>
</dbReference>
<dbReference type="EC" id="1.1.1.23" evidence="3 10"/>
<dbReference type="Proteomes" id="UP000218287">
    <property type="component" value="Chromosome"/>
</dbReference>
<dbReference type="PIRSF" id="PIRSF000099">
    <property type="entry name" value="Histidinol_dh"/>
    <property type="match status" value="1"/>
</dbReference>
<comment type="pathway">
    <text evidence="10">Amino-acid biosynthesis; L-histidine biosynthesis; L-histidine from 5-phospho-alpha-D-ribose 1-diphosphate: step 9/9.</text>
</comment>
<keyword evidence="7 10" id="KW-0560">Oxidoreductase</keyword>
<dbReference type="GO" id="GO:0051287">
    <property type="term" value="F:NAD binding"/>
    <property type="evidence" value="ECO:0007669"/>
    <property type="project" value="InterPro"/>
</dbReference>
<evidence type="ECO:0000256" key="2">
    <source>
        <dbReference type="ARBA" id="ARBA00010178"/>
    </source>
</evidence>
<feature type="binding site" evidence="10 13">
    <location>
        <position position="192"/>
    </location>
    <ligand>
        <name>NAD(+)</name>
        <dbReference type="ChEBI" id="CHEBI:57540"/>
    </ligand>
</feature>
<dbReference type="GO" id="GO:0004399">
    <property type="term" value="F:histidinol dehydrogenase activity"/>
    <property type="evidence" value="ECO:0007669"/>
    <property type="project" value="UniProtKB-UniRule"/>
</dbReference>
<comment type="cofactor">
    <cofactor evidence="10 15">
        <name>Zn(2+)</name>
        <dbReference type="ChEBI" id="CHEBI:29105"/>
    </cofactor>
    <text evidence="10 15">Binds 1 zinc ion per subunit.</text>
</comment>
<dbReference type="InterPro" id="IPR022695">
    <property type="entry name" value="Histidinol_DH_monofunct"/>
</dbReference>
<feature type="binding site" evidence="10 15">
    <location>
        <position position="421"/>
    </location>
    <ligand>
        <name>Zn(2+)</name>
        <dbReference type="ChEBI" id="CHEBI:29105"/>
    </ligand>
</feature>
<name>A0A1Z4GGS1_9CYAN</name>
<dbReference type="AlphaFoldDB" id="A0A1Z4GGS1"/>
<feature type="binding site" evidence="10 15">
    <location>
        <position position="260"/>
    </location>
    <ligand>
        <name>Zn(2+)</name>
        <dbReference type="ChEBI" id="CHEBI:29105"/>
    </ligand>
</feature>
<evidence type="ECO:0000256" key="4">
    <source>
        <dbReference type="ARBA" id="ARBA00022605"/>
    </source>
</evidence>
<dbReference type="PRINTS" id="PR00083">
    <property type="entry name" value="HOLDHDRGNASE"/>
</dbReference>
<keyword evidence="5 10" id="KW-0479">Metal-binding</keyword>
<evidence type="ECO:0000256" key="10">
    <source>
        <dbReference type="HAMAP-Rule" id="MF_01024"/>
    </source>
</evidence>
<dbReference type="PANTHER" id="PTHR21256:SF2">
    <property type="entry name" value="HISTIDINE BIOSYNTHESIS TRIFUNCTIONAL PROTEIN"/>
    <property type="match status" value="1"/>
</dbReference>
<dbReference type="OrthoDB" id="9805269at2"/>
<dbReference type="PROSITE" id="PS00611">
    <property type="entry name" value="HISOL_DEHYDROGENASE"/>
    <property type="match status" value="1"/>
</dbReference>
<dbReference type="GO" id="GO:0005829">
    <property type="term" value="C:cytosol"/>
    <property type="evidence" value="ECO:0007669"/>
    <property type="project" value="TreeGrafter"/>
</dbReference>
<comment type="function">
    <text evidence="1 10">Catalyzes the sequential NAD-dependent oxidations of L-histidinol to L-histidinaldehyde and then to L-histidine.</text>
</comment>
<dbReference type="GO" id="GO:0008270">
    <property type="term" value="F:zinc ion binding"/>
    <property type="evidence" value="ECO:0007669"/>
    <property type="project" value="UniProtKB-UniRule"/>
</dbReference>
<dbReference type="Gene3D" id="1.20.5.1300">
    <property type="match status" value="1"/>
</dbReference>
<feature type="binding site" evidence="10 14">
    <location>
        <position position="263"/>
    </location>
    <ligand>
        <name>substrate</name>
    </ligand>
</feature>
<keyword evidence="18" id="KW-1185">Reference proteome</keyword>
<evidence type="ECO:0000256" key="6">
    <source>
        <dbReference type="ARBA" id="ARBA00022833"/>
    </source>
</evidence>
<evidence type="ECO:0000256" key="12">
    <source>
        <dbReference type="PIRSR" id="PIRSR000099-1"/>
    </source>
</evidence>
<evidence type="ECO:0000256" key="15">
    <source>
        <dbReference type="PIRSR" id="PIRSR000099-4"/>
    </source>
</evidence>
<sequence length="433" mass="46819">MLRIITQQADVKAELQRICDRTHDEQVVHKEATVREVLQAVKRQGDKAVLHYTAEFDNQTLKLEELRVTGSELDTAYQQVSQELLQAIQLAARQIEAFHRQRVPKSWVNFGEDDVVLGKRYTPVDRAGIYVPGGRAAYPSTVLMNAIPAKVAGVPRVVMVTPPGAGKVISPAVLVAAQETGVQEIYRVGGAQAIAALAYGTETIPKVNIITGPGNIYVTLAKKLVYGTVGIDMLAGPSEVLIIADEFANPVHVAADMLAQAEHDPMAAAILLTTDPALAKNVQVAVERQLVDHPRRIDTEKAIAHYGLIVLVESLEAAAELSNEFAPEHLELEVKDPWAILPQIRHAGAIFLGYSTPEAVGDYLAGPNHTLPTSGAARYTSALSVETFLKHSSIIQYSPTALQKVAGAIDSLATAEGLPSHTDSVRRRIQQDE</sequence>
<feature type="active site" description="Proton acceptor" evidence="10 12">
    <location>
        <position position="329"/>
    </location>
</feature>
<dbReference type="GO" id="GO:0000105">
    <property type="term" value="P:L-histidine biosynthetic process"/>
    <property type="evidence" value="ECO:0007669"/>
    <property type="project" value="UniProtKB-UniRule"/>
</dbReference>
<comment type="catalytic activity">
    <reaction evidence="9 10">
        <text>L-histidinol + 2 NAD(+) + H2O = L-histidine + 2 NADH + 3 H(+)</text>
        <dbReference type="Rhea" id="RHEA:20641"/>
        <dbReference type="ChEBI" id="CHEBI:15377"/>
        <dbReference type="ChEBI" id="CHEBI:15378"/>
        <dbReference type="ChEBI" id="CHEBI:57540"/>
        <dbReference type="ChEBI" id="CHEBI:57595"/>
        <dbReference type="ChEBI" id="CHEBI:57699"/>
        <dbReference type="ChEBI" id="CHEBI:57945"/>
        <dbReference type="EC" id="1.1.1.23"/>
    </reaction>
</comment>
<feature type="binding site" evidence="10 15">
    <location>
        <position position="263"/>
    </location>
    <ligand>
        <name>Zn(2+)</name>
        <dbReference type="ChEBI" id="CHEBI:29105"/>
    </ligand>
</feature>
<keyword evidence="6 10" id="KW-0862">Zinc</keyword>
<keyword evidence="4 10" id="KW-0028">Amino-acid biosynthesis</keyword>
<evidence type="ECO:0000313" key="17">
    <source>
        <dbReference type="EMBL" id="BAY16711.1"/>
    </source>
</evidence>
<evidence type="ECO:0000256" key="7">
    <source>
        <dbReference type="ARBA" id="ARBA00023002"/>
    </source>
</evidence>
<dbReference type="EMBL" id="AP018174">
    <property type="protein sequence ID" value="BAY16711.1"/>
    <property type="molecule type" value="Genomic_DNA"/>
</dbReference>
<feature type="binding site" evidence="10 14">
    <location>
        <position position="416"/>
    </location>
    <ligand>
        <name>substrate</name>
    </ligand>
</feature>
<feature type="binding site" evidence="10 15">
    <location>
        <position position="362"/>
    </location>
    <ligand>
        <name>Zn(2+)</name>
        <dbReference type="ChEBI" id="CHEBI:29105"/>
    </ligand>
</feature>
<feature type="binding site" evidence="10 14">
    <location>
        <position position="329"/>
    </location>
    <ligand>
        <name>substrate</name>
    </ligand>
</feature>